<dbReference type="InterPro" id="IPR020084">
    <property type="entry name" value="NUDIX_hydrolase_CS"/>
</dbReference>
<gene>
    <name evidence="6" type="ORF">SAMN05660836_02564</name>
</gene>
<dbReference type="PROSITE" id="PS00893">
    <property type="entry name" value="NUDIX_BOX"/>
    <property type="match status" value="1"/>
</dbReference>
<dbReference type="PANTHER" id="PTHR43222">
    <property type="entry name" value="NUDIX HYDROLASE 23"/>
    <property type="match status" value="1"/>
</dbReference>
<evidence type="ECO:0000256" key="3">
    <source>
        <dbReference type="ARBA" id="ARBA00022842"/>
    </source>
</evidence>
<organism evidence="6 7">
    <name type="scientific">Thermodesulforhabdus norvegica</name>
    <dbReference type="NCBI Taxonomy" id="39841"/>
    <lineage>
        <taxon>Bacteria</taxon>
        <taxon>Pseudomonadati</taxon>
        <taxon>Thermodesulfobacteriota</taxon>
        <taxon>Syntrophobacteria</taxon>
        <taxon>Syntrophobacterales</taxon>
        <taxon>Thermodesulforhabdaceae</taxon>
        <taxon>Thermodesulforhabdus</taxon>
    </lineage>
</organism>
<keyword evidence="3" id="KW-0460">Magnesium</keyword>
<reference evidence="6 7" key="1">
    <citation type="submission" date="2016-10" db="EMBL/GenBank/DDBJ databases">
        <authorList>
            <person name="de Groot N.N."/>
        </authorList>
    </citation>
    <scope>NUCLEOTIDE SEQUENCE [LARGE SCALE GENOMIC DNA]</scope>
    <source>
        <strain evidence="6 7">DSM 9990</strain>
    </source>
</reference>
<comment type="cofactor">
    <cofactor evidence="1">
        <name>Mg(2+)</name>
        <dbReference type="ChEBI" id="CHEBI:18420"/>
    </cofactor>
</comment>
<dbReference type="Gene3D" id="3.90.79.10">
    <property type="entry name" value="Nucleoside Triphosphate Pyrophosphohydrolase"/>
    <property type="match status" value="1"/>
</dbReference>
<dbReference type="EMBL" id="FOUU01000013">
    <property type="protein sequence ID" value="SFN07553.1"/>
    <property type="molecule type" value="Genomic_DNA"/>
</dbReference>
<dbReference type="PROSITE" id="PS51462">
    <property type="entry name" value="NUDIX"/>
    <property type="match status" value="1"/>
</dbReference>
<evidence type="ECO:0000313" key="7">
    <source>
        <dbReference type="Proteomes" id="UP000199611"/>
    </source>
</evidence>
<name>A0A1I4W243_9BACT</name>
<evidence type="ECO:0000256" key="1">
    <source>
        <dbReference type="ARBA" id="ARBA00001946"/>
    </source>
</evidence>
<dbReference type="InterPro" id="IPR020476">
    <property type="entry name" value="Nudix_hydrolase"/>
</dbReference>
<dbReference type="RefSeq" id="WP_093396347.1">
    <property type="nucleotide sequence ID" value="NZ_FOUU01000013.1"/>
</dbReference>
<dbReference type="Proteomes" id="UP000199611">
    <property type="component" value="Unassembled WGS sequence"/>
</dbReference>
<keyword evidence="2 4" id="KW-0378">Hydrolase</keyword>
<comment type="similarity">
    <text evidence="4">Belongs to the Nudix hydrolase family.</text>
</comment>
<dbReference type="SUPFAM" id="SSF55811">
    <property type="entry name" value="Nudix"/>
    <property type="match status" value="1"/>
</dbReference>
<dbReference type="PRINTS" id="PR00502">
    <property type="entry name" value="NUDIXFAMILY"/>
</dbReference>
<dbReference type="InterPro" id="IPR015797">
    <property type="entry name" value="NUDIX_hydrolase-like_dom_sf"/>
</dbReference>
<dbReference type="InterPro" id="IPR000086">
    <property type="entry name" value="NUDIX_hydrolase_dom"/>
</dbReference>
<accession>A0A1I4W243</accession>
<dbReference type="PANTHER" id="PTHR43222:SF2">
    <property type="entry name" value="NUDIX HYDROLASE 23, CHLOROPLASTIC"/>
    <property type="match status" value="1"/>
</dbReference>
<dbReference type="AlphaFoldDB" id="A0A1I4W243"/>
<dbReference type="GO" id="GO:0016787">
    <property type="term" value="F:hydrolase activity"/>
    <property type="evidence" value="ECO:0007669"/>
    <property type="project" value="UniProtKB-KW"/>
</dbReference>
<proteinExistence type="inferred from homology"/>
<dbReference type="Pfam" id="PF00293">
    <property type="entry name" value="NUDIX"/>
    <property type="match status" value="1"/>
</dbReference>
<dbReference type="CDD" id="cd04678">
    <property type="entry name" value="NUDIX_MTH2_Nudt15"/>
    <property type="match status" value="1"/>
</dbReference>
<sequence length="177" mass="19993">MEWKFCPLCGRELEDCGDEGRLRQCCPGCDRVFYRNPTVGVAVIVMKDSKILLVKRKGSYENSWCIPCGHVEWGEDIRDAARRELLEETGIEVELGPVFDVHSNFHDPENLTVGIWFWGVPVGGELRAGTDAKDVGFFDLGDLPEPMAFPTDLIICEKLRRLTGKPELEDCLKVFSE</sequence>
<evidence type="ECO:0000313" key="6">
    <source>
        <dbReference type="EMBL" id="SFN07553.1"/>
    </source>
</evidence>
<protein>
    <submittedName>
        <fullName evidence="6">ADP-ribose pyrophosphatase YjhB, NUDIX family</fullName>
    </submittedName>
</protein>
<dbReference type="OrthoDB" id="5417595at2"/>
<keyword evidence="7" id="KW-1185">Reference proteome</keyword>
<evidence type="ECO:0000256" key="4">
    <source>
        <dbReference type="RuleBase" id="RU003476"/>
    </source>
</evidence>
<evidence type="ECO:0000259" key="5">
    <source>
        <dbReference type="PROSITE" id="PS51462"/>
    </source>
</evidence>
<feature type="domain" description="Nudix hydrolase" evidence="5">
    <location>
        <begin position="34"/>
        <end position="160"/>
    </location>
</feature>
<evidence type="ECO:0000256" key="2">
    <source>
        <dbReference type="ARBA" id="ARBA00022801"/>
    </source>
</evidence>
<dbReference type="STRING" id="39841.SAMN05660836_02564"/>